<feature type="active site" description="O-(5'-phospho-DNA)-serine intermediate" evidence="4 5">
    <location>
        <position position="24"/>
    </location>
</feature>
<dbReference type="InterPro" id="IPR038109">
    <property type="entry name" value="DNA_bind_recomb_sf"/>
</dbReference>
<accession>A0A6J4JPM9</accession>
<feature type="compositionally biased region" description="Basic and acidic residues" evidence="6">
    <location>
        <begin position="549"/>
        <end position="564"/>
    </location>
</feature>
<dbReference type="CDD" id="cd00338">
    <property type="entry name" value="Ser_Recombinase"/>
    <property type="match status" value="1"/>
</dbReference>
<evidence type="ECO:0000256" key="6">
    <source>
        <dbReference type="SAM" id="MobiDB-lite"/>
    </source>
</evidence>
<dbReference type="InterPro" id="IPR036162">
    <property type="entry name" value="Resolvase-like_N_sf"/>
</dbReference>
<dbReference type="AlphaFoldDB" id="A0A6J4JPM9"/>
<evidence type="ECO:0000259" key="7">
    <source>
        <dbReference type="PROSITE" id="PS51736"/>
    </source>
</evidence>
<dbReference type="PROSITE" id="PS51736">
    <property type="entry name" value="RECOMBINASES_3"/>
    <property type="match status" value="1"/>
</dbReference>
<feature type="region of interest" description="Disordered" evidence="6">
    <location>
        <begin position="530"/>
        <end position="653"/>
    </location>
</feature>
<dbReference type="Pfam" id="PF13408">
    <property type="entry name" value="Zn_ribbon_recom"/>
    <property type="match status" value="1"/>
</dbReference>
<dbReference type="InterPro" id="IPR050639">
    <property type="entry name" value="SSR_resolvase"/>
</dbReference>
<name>A0A6J4JPM9_9PROT</name>
<keyword evidence="2" id="KW-0238">DNA-binding</keyword>
<gene>
    <name evidence="9" type="ORF">AVDCRST_MAG08-4051</name>
</gene>
<evidence type="ECO:0000256" key="3">
    <source>
        <dbReference type="ARBA" id="ARBA00023172"/>
    </source>
</evidence>
<feature type="domain" description="Resolvase/invertase-type recombinase catalytic" evidence="7">
    <location>
        <begin position="16"/>
        <end position="163"/>
    </location>
</feature>
<reference evidence="9" key="1">
    <citation type="submission" date="2020-02" db="EMBL/GenBank/DDBJ databases">
        <authorList>
            <person name="Meier V. D."/>
        </authorList>
    </citation>
    <scope>NUCLEOTIDE SEQUENCE</scope>
    <source>
        <strain evidence="9">AVDCRST_MAG08</strain>
    </source>
</reference>
<sequence length="653" mass="72815">MRNQHLMVVPPPAPLEAAIYARVSSDQQAERHTVDSQLSDLRARASGDGHRVRDDMLFIDNGHSGASLVRPALERLRDVASLSGLDVVYVHAPDRLARSYAHQVLLLEEFARAGTRVVFLNRAIGDSPEDNLLLQLQGMFAEYERAKVLERSRRGKRHRARTGGVSALSRAPYGYRYVTRAAGGGGDARYDVDEDAAGVVRRIFAWVGHERLTLAAVCRRLRADAVPSPSGNAHWSRAMVHTMLLNPAYAGQAIYGRRRCVPWQAPLHPPRGHDGLPRKPFRQVPAPPERHIVVPVPAIIDEALFAAAAERLEEHRKRNRERLAGVRYLLRGLLVCRKCGYGFTGHHHRGRWRYYRCCGTDRSRYHGERRCDARLVAVEPLDDAVWAEVRRLLEDPARVLEEYRRRVDAAQAGPRRLELDAVGRRLAKARGATGRLIDGYAEGLIEKGEFEPRIDELRRRTARLEAEAGALQAAAEQARSLQLVIGKLDLFAGMVRDRLEAVDWPTQRDIICTLVKRIEVDDDVVRVVFRVDPGPSGPPEPRRVLPHCPTRDRPAPHVARRDRLPLVQGRLTGGGTAQRKSAVPPGREEEVPAGTTGTGETGETSAAAATPTARLRWFRPSSLTPAWRRPPRRPRREARAPQDPSSAEGGSSQ</sequence>
<proteinExistence type="predicted"/>
<dbReference type="Gene3D" id="3.40.50.1390">
    <property type="entry name" value="Resolvase, N-terminal catalytic domain"/>
    <property type="match status" value="1"/>
</dbReference>
<evidence type="ECO:0000259" key="8">
    <source>
        <dbReference type="PROSITE" id="PS51737"/>
    </source>
</evidence>
<dbReference type="EMBL" id="CADCTG010000315">
    <property type="protein sequence ID" value="CAA9284088.1"/>
    <property type="molecule type" value="Genomic_DNA"/>
</dbReference>
<dbReference type="InterPro" id="IPR025827">
    <property type="entry name" value="Zn_ribbon_recom_dom"/>
</dbReference>
<feature type="compositionally biased region" description="Low complexity" evidence="6">
    <location>
        <begin position="601"/>
        <end position="613"/>
    </location>
</feature>
<evidence type="ECO:0000313" key="9">
    <source>
        <dbReference type="EMBL" id="CAA9284088.1"/>
    </source>
</evidence>
<dbReference type="GO" id="GO:0003677">
    <property type="term" value="F:DNA binding"/>
    <property type="evidence" value="ECO:0007669"/>
    <property type="project" value="UniProtKB-KW"/>
</dbReference>
<feature type="compositionally biased region" description="Polar residues" evidence="6">
    <location>
        <begin position="643"/>
        <end position="653"/>
    </location>
</feature>
<dbReference type="PROSITE" id="PS00397">
    <property type="entry name" value="RECOMBINASES_1"/>
    <property type="match status" value="1"/>
</dbReference>
<feature type="domain" description="Recombinase" evidence="8">
    <location>
        <begin position="172"/>
        <end position="318"/>
    </location>
</feature>
<dbReference type="SUPFAM" id="SSF53041">
    <property type="entry name" value="Resolvase-like"/>
    <property type="match status" value="1"/>
</dbReference>
<dbReference type="PANTHER" id="PTHR30461">
    <property type="entry name" value="DNA-INVERTASE FROM LAMBDOID PROPHAGE"/>
    <property type="match status" value="1"/>
</dbReference>
<dbReference type="InterPro" id="IPR011109">
    <property type="entry name" value="DNA_bind_recombinase_dom"/>
</dbReference>
<dbReference type="Pfam" id="PF00239">
    <property type="entry name" value="Resolvase"/>
    <property type="match status" value="1"/>
</dbReference>
<dbReference type="InterPro" id="IPR006119">
    <property type="entry name" value="Resolv_N"/>
</dbReference>
<dbReference type="InterPro" id="IPR006118">
    <property type="entry name" value="Recombinase_CS"/>
</dbReference>
<dbReference type="GO" id="GO:0015074">
    <property type="term" value="P:DNA integration"/>
    <property type="evidence" value="ECO:0007669"/>
    <property type="project" value="UniProtKB-KW"/>
</dbReference>
<organism evidence="9">
    <name type="scientific">uncultured Acetobacteraceae bacterium</name>
    <dbReference type="NCBI Taxonomy" id="169975"/>
    <lineage>
        <taxon>Bacteria</taxon>
        <taxon>Pseudomonadati</taxon>
        <taxon>Pseudomonadota</taxon>
        <taxon>Alphaproteobacteria</taxon>
        <taxon>Acetobacterales</taxon>
        <taxon>Acetobacteraceae</taxon>
        <taxon>environmental samples</taxon>
    </lineage>
</organism>
<evidence type="ECO:0000256" key="5">
    <source>
        <dbReference type="PROSITE-ProRule" id="PRU10137"/>
    </source>
</evidence>
<dbReference type="Pfam" id="PF07508">
    <property type="entry name" value="Recombinase"/>
    <property type="match status" value="1"/>
</dbReference>
<evidence type="ECO:0008006" key="10">
    <source>
        <dbReference type="Google" id="ProtNLM"/>
    </source>
</evidence>
<protein>
    <recommendedName>
        <fullName evidence="10">Recombinase family protein</fullName>
    </recommendedName>
</protein>
<evidence type="ECO:0000256" key="2">
    <source>
        <dbReference type="ARBA" id="ARBA00023125"/>
    </source>
</evidence>
<keyword evidence="3" id="KW-0233">DNA recombination</keyword>
<dbReference type="SMART" id="SM00857">
    <property type="entry name" value="Resolvase"/>
    <property type="match status" value="1"/>
</dbReference>
<keyword evidence="1" id="KW-0229">DNA integration</keyword>
<dbReference type="GO" id="GO:0000150">
    <property type="term" value="F:DNA strand exchange activity"/>
    <property type="evidence" value="ECO:0007669"/>
    <property type="project" value="InterPro"/>
</dbReference>
<evidence type="ECO:0000256" key="1">
    <source>
        <dbReference type="ARBA" id="ARBA00022908"/>
    </source>
</evidence>
<dbReference type="PROSITE" id="PS51737">
    <property type="entry name" value="RECOMBINASE_DNA_BIND"/>
    <property type="match status" value="1"/>
</dbReference>
<dbReference type="PANTHER" id="PTHR30461:SF23">
    <property type="entry name" value="DNA RECOMBINASE-RELATED"/>
    <property type="match status" value="1"/>
</dbReference>
<evidence type="ECO:0000256" key="4">
    <source>
        <dbReference type="PIRSR" id="PIRSR606118-50"/>
    </source>
</evidence>
<dbReference type="Gene3D" id="3.90.1750.20">
    <property type="entry name" value="Putative Large Serine Recombinase, Chain B, Domain 2"/>
    <property type="match status" value="1"/>
</dbReference>